<accession>A0A7J9A0C4</accession>
<evidence type="ECO:0000313" key="2">
    <source>
        <dbReference type="Proteomes" id="UP000593574"/>
    </source>
</evidence>
<keyword evidence="2" id="KW-1185">Reference proteome</keyword>
<protein>
    <submittedName>
        <fullName evidence="1">Uncharacterized protein</fullName>
    </submittedName>
</protein>
<sequence>SLKPSQSIIGVTLFQQYIELQAKQIKEWNKRQQDATTTPVSSKRLTQAQQEVGESSHLKLDWMIQWM</sequence>
<dbReference type="AlphaFoldDB" id="A0A7J9A0C4"/>
<feature type="non-terminal residue" evidence="1">
    <location>
        <position position="1"/>
    </location>
</feature>
<organism evidence="1 2">
    <name type="scientific">Gossypium laxum</name>
    <dbReference type="NCBI Taxonomy" id="34288"/>
    <lineage>
        <taxon>Eukaryota</taxon>
        <taxon>Viridiplantae</taxon>
        <taxon>Streptophyta</taxon>
        <taxon>Embryophyta</taxon>
        <taxon>Tracheophyta</taxon>
        <taxon>Spermatophyta</taxon>
        <taxon>Magnoliopsida</taxon>
        <taxon>eudicotyledons</taxon>
        <taxon>Gunneridae</taxon>
        <taxon>Pentapetalae</taxon>
        <taxon>rosids</taxon>
        <taxon>malvids</taxon>
        <taxon>Malvales</taxon>
        <taxon>Malvaceae</taxon>
        <taxon>Malvoideae</taxon>
        <taxon>Gossypium</taxon>
    </lineage>
</organism>
<gene>
    <name evidence="1" type="ORF">Golax_005327</name>
</gene>
<dbReference type="EMBL" id="JABEZV010000008">
    <property type="protein sequence ID" value="MBA0717517.1"/>
    <property type="molecule type" value="Genomic_DNA"/>
</dbReference>
<reference evidence="1 2" key="1">
    <citation type="journal article" date="2019" name="Genome Biol. Evol.">
        <title>Insights into the evolution of the New World diploid cottons (Gossypium, subgenus Houzingenia) based on genome sequencing.</title>
        <authorList>
            <person name="Grover C.E."/>
            <person name="Arick M.A. 2nd"/>
            <person name="Thrash A."/>
            <person name="Conover J.L."/>
            <person name="Sanders W.S."/>
            <person name="Peterson D.G."/>
            <person name="Frelichowski J.E."/>
            <person name="Scheffler J.A."/>
            <person name="Scheffler B.E."/>
            <person name="Wendel J.F."/>
        </authorList>
    </citation>
    <scope>NUCLEOTIDE SEQUENCE [LARGE SCALE GENOMIC DNA]</scope>
    <source>
        <strain evidence="1">4</strain>
        <tissue evidence="1">Leaf</tissue>
    </source>
</reference>
<evidence type="ECO:0000313" key="1">
    <source>
        <dbReference type="EMBL" id="MBA0717517.1"/>
    </source>
</evidence>
<dbReference type="Proteomes" id="UP000593574">
    <property type="component" value="Unassembled WGS sequence"/>
</dbReference>
<name>A0A7J9A0C4_9ROSI</name>
<proteinExistence type="predicted"/>
<comment type="caution">
    <text evidence="1">The sequence shown here is derived from an EMBL/GenBank/DDBJ whole genome shotgun (WGS) entry which is preliminary data.</text>
</comment>